<dbReference type="Proteomes" id="UP000199506">
    <property type="component" value="Unassembled WGS sequence"/>
</dbReference>
<dbReference type="InterPro" id="IPR054738">
    <property type="entry name" value="Siphovirus-type_tail_C"/>
</dbReference>
<dbReference type="RefSeq" id="WP_091699046.1">
    <property type="nucleotide sequence ID" value="NZ_FOAK01000003.1"/>
</dbReference>
<dbReference type="AlphaFoldDB" id="A0A1H7ICY3"/>
<name>A0A1H7ICY3_9EURY</name>
<evidence type="ECO:0000259" key="1">
    <source>
        <dbReference type="Pfam" id="PF22768"/>
    </source>
</evidence>
<dbReference type="STRING" id="190974.SAMN05216439_1185"/>
<dbReference type="Gene3D" id="2.40.30.200">
    <property type="match status" value="1"/>
</dbReference>
<protein>
    <submittedName>
        <fullName evidence="2">Phage tail protein</fullName>
    </submittedName>
</protein>
<evidence type="ECO:0000313" key="2">
    <source>
        <dbReference type="EMBL" id="SEK59390.1"/>
    </source>
</evidence>
<feature type="domain" description="Siphovirus-type tail component C-terminal" evidence="1">
    <location>
        <begin position="861"/>
        <end position="925"/>
    </location>
</feature>
<sequence length="963" mass="107892">MSSKTLYPNTISQSSESGTRFRKFKDLNNLKNSTSSYAISEDNIASSSGTHNRPSTITTKYYKANIPAGSKITKITLEYAACYTGNISIAGPSLDLLNVSATAKTGKALTKTMTKTSVSWTGNFSVNSVNSSSFGATINFPSNTKSDIGKVKVQYVRLIIEYNAPNFTLSATKVSGQYTNDDFIVKLTCNNKGQTNGGTNVNITLPSGVTFIRQESGDGTISSNRVWNTNIGSKLSASVVFRVRVNTDGAHNLSFKESATNHTASLNLKSIPALPIEPEPEPEDDPQIIIGDVEEFFIQVKPNEEFTLDLNFTGYNKSTVKIYSCVIGINTFGGNFNNYSQDNCTENILIYSMSLGQWGWRAVTIVENQHISPWNYELSESAMQNKFKCLTPGEYCLAIYDVDNTTSTGLLRKINISVKPNSEALSTPNCTILKLSSEELDRLGEGAYIVQSYMKNNITSDFYHHDWGRNFRIGVFNNEVPGGDSENLTMEEIFKNAIYWSNSIKEGNNFELLTCEFIYDEDYPLYLLFTGDYPEGDPVGSSLQFTTPVIKEDEGMNNQCIFPEPIRGIISKDDSLSQLTLGSFESSNPIRLYDFDTNDIESLEKISILGFQVNITCDVTDNLILLVKLINPNGVTRERSIQITNTRDDRIVSLGGAFDLWGFDVGDLKNLDEWQVEIIVSNPWNNVSESVLTIEHVELIFFANKIKDYLIKCYLNGQDTSHYGMFLEEVDIPTGLKTDVKYLDNAGTDRNDAYRQNIDKKEITIKFSIHGCTLEETTNMLRLIGALFTNKRDELNRPIPNNLEFSHYPGQYWPVIMEDPIDSDVGTVDYSSTLKLIVPDGTSFSTRETVTSFAGNINSIAKINPTLELIPSPEANQVTIRELESKQVMVLNYDSFVEGDIVQVDCENQKVWLKRYSSEIEEYMDYDITFSADWHCDWFSLIGAYYFECENATLRTVSFIERG</sequence>
<dbReference type="Pfam" id="PF22768">
    <property type="entry name" value="SPP1_Dit"/>
    <property type="match status" value="1"/>
</dbReference>
<dbReference type="EMBL" id="FOAK01000003">
    <property type="protein sequence ID" value="SEK59390.1"/>
    <property type="molecule type" value="Genomic_DNA"/>
</dbReference>
<accession>A0A1H7ICY3</accession>
<proteinExistence type="predicted"/>
<evidence type="ECO:0000313" key="3">
    <source>
        <dbReference type="Proteomes" id="UP000199506"/>
    </source>
</evidence>
<organism evidence="2 3">
    <name type="scientific">Methanobrevibacter gottschalkii</name>
    <dbReference type="NCBI Taxonomy" id="190974"/>
    <lineage>
        <taxon>Archaea</taxon>
        <taxon>Methanobacteriati</taxon>
        <taxon>Methanobacteriota</taxon>
        <taxon>Methanomada group</taxon>
        <taxon>Methanobacteria</taxon>
        <taxon>Methanobacteriales</taxon>
        <taxon>Methanobacteriaceae</taxon>
        <taxon>Methanobrevibacter</taxon>
    </lineage>
</organism>
<gene>
    <name evidence="2" type="ORF">SAMN05216439_1185</name>
</gene>
<dbReference type="OrthoDB" id="78473at2157"/>
<reference evidence="2 3" key="1">
    <citation type="submission" date="2016-10" db="EMBL/GenBank/DDBJ databases">
        <authorList>
            <person name="de Groot N.N."/>
        </authorList>
    </citation>
    <scope>NUCLEOTIDE SEQUENCE [LARGE SCALE GENOMIC DNA]</scope>
    <source>
        <strain evidence="2 3">DSM 11978</strain>
    </source>
</reference>